<comment type="subcellular location">
    <subcellularLocation>
        <location evidence="1">Cell membrane</location>
    </subcellularLocation>
</comment>
<evidence type="ECO:0000313" key="11">
    <source>
        <dbReference type="EMBL" id="GGH13184.1"/>
    </source>
</evidence>
<evidence type="ECO:0000313" key="12">
    <source>
        <dbReference type="Proteomes" id="UP000603912"/>
    </source>
</evidence>
<protein>
    <submittedName>
        <fullName evidence="11">Exopolysaccharide biosynthesis protein</fullName>
    </submittedName>
</protein>
<dbReference type="GO" id="GO:0016780">
    <property type="term" value="F:phosphotransferase activity, for other substituted phosphate groups"/>
    <property type="evidence" value="ECO:0007669"/>
    <property type="project" value="TreeGrafter"/>
</dbReference>
<dbReference type="InterPro" id="IPR003362">
    <property type="entry name" value="Bact_transf"/>
</dbReference>
<dbReference type="GO" id="GO:0000271">
    <property type="term" value="P:polysaccharide biosynthetic process"/>
    <property type="evidence" value="ECO:0007669"/>
    <property type="project" value="UniProtKB-KW"/>
</dbReference>
<dbReference type="PANTHER" id="PTHR30576:SF4">
    <property type="entry name" value="UNDECAPRENYL-PHOSPHATE GALACTOSE PHOSPHOTRANSFERASE"/>
    <property type="match status" value="1"/>
</dbReference>
<dbReference type="AlphaFoldDB" id="A0A917MG74"/>
<keyword evidence="6 9" id="KW-1133">Transmembrane helix</keyword>
<feature type="transmembrane region" description="Helical" evidence="9">
    <location>
        <begin position="26"/>
        <end position="47"/>
    </location>
</feature>
<proteinExistence type="inferred from homology"/>
<evidence type="ECO:0000259" key="10">
    <source>
        <dbReference type="Pfam" id="PF02397"/>
    </source>
</evidence>
<dbReference type="PANTHER" id="PTHR30576">
    <property type="entry name" value="COLANIC BIOSYNTHESIS UDP-GLUCOSE LIPID CARRIER TRANSFERASE"/>
    <property type="match status" value="1"/>
</dbReference>
<reference evidence="11" key="2">
    <citation type="submission" date="2020-09" db="EMBL/GenBank/DDBJ databases">
        <authorList>
            <person name="Sun Q."/>
            <person name="Zhou Y."/>
        </authorList>
    </citation>
    <scope>NUCLEOTIDE SEQUENCE</scope>
    <source>
        <strain evidence="11">CGMCC 1.12214</strain>
    </source>
</reference>
<dbReference type="Pfam" id="PF02397">
    <property type="entry name" value="Bac_transf"/>
    <property type="match status" value="1"/>
</dbReference>
<dbReference type="Proteomes" id="UP000603912">
    <property type="component" value="Unassembled WGS sequence"/>
</dbReference>
<reference evidence="11" key="1">
    <citation type="journal article" date="2014" name="Int. J. Syst. Evol. Microbiol.">
        <title>Complete genome sequence of Corynebacterium casei LMG S-19264T (=DSM 44701T), isolated from a smear-ripened cheese.</title>
        <authorList>
            <consortium name="US DOE Joint Genome Institute (JGI-PGF)"/>
            <person name="Walter F."/>
            <person name="Albersmeier A."/>
            <person name="Kalinowski J."/>
            <person name="Ruckert C."/>
        </authorList>
    </citation>
    <scope>NUCLEOTIDE SEQUENCE</scope>
    <source>
        <strain evidence="11">CGMCC 1.12214</strain>
    </source>
</reference>
<comment type="similarity">
    <text evidence="2">Belongs to the bacterial sugar transferase family.</text>
</comment>
<dbReference type="EMBL" id="BMES01000001">
    <property type="protein sequence ID" value="GGH13184.1"/>
    <property type="molecule type" value="Genomic_DNA"/>
</dbReference>
<evidence type="ECO:0000256" key="3">
    <source>
        <dbReference type="ARBA" id="ARBA00022475"/>
    </source>
</evidence>
<organism evidence="11 12">
    <name type="scientific">Alsobacter metallidurans</name>
    <dbReference type="NCBI Taxonomy" id="340221"/>
    <lineage>
        <taxon>Bacteria</taxon>
        <taxon>Pseudomonadati</taxon>
        <taxon>Pseudomonadota</taxon>
        <taxon>Alphaproteobacteria</taxon>
        <taxon>Hyphomicrobiales</taxon>
        <taxon>Alsobacteraceae</taxon>
        <taxon>Alsobacter</taxon>
    </lineage>
</organism>
<keyword evidence="12" id="KW-1185">Reference proteome</keyword>
<keyword evidence="5 9" id="KW-0812">Transmembrane</keyword>
<evidence type="ECO:0000256" key="2">
    <source>
        <dbReference type="ARBA" id="ARBA00006464"/>
    </source>
</evidence>
<gene>
    <name evidence="11" type="ORF">GCM10007036_11580</name>
</gene>
<evidence type="ECO:0000256" key="6">
    <source>
        <dbReference type="ARBA" id="ARBA00022989"/>
    </source>
</evidence>
<keyword evidence="4" id="KW-0808">Transferase</keyword>
<evidence type="ECO:0000256" key="8">
    <source>
        <dbReference type="ARBA" id="ARBA00023169"/>
    </source>
</evidence>
<keyword evidence="8" id="KW-0270">Exopolysaccharide synthesis</keyword>
<accession>A0A917MG74</accession>
<comment type="caution">
    <text evidence="11">The sequence shown here is derived from an EMBL/GenBank/DDBJ whole genome shotgun (WGS) entry which is preliminary data.</text>
</comment>
<sequence>MQPRRLDSADGSFAPIGGWRKRSIDIVVACTALILLLPIFMMVALAIKLTMGGPVIFSQLRIGQGRRPFRCLKFRTMVQDSDAALRQYLASDPQAAQEWREFRKLRRDPRVTRIGSILRKTSLDELPQLLNVLRGDMSCVGPRPVLEDELERYGPHARDYARVRPGLTGLWQTSGRNLRTYDERVALDCHYVQHWTLWGDVLILLKTVPAVISFGETS</sequence>
<evidence type="ECO:0000256" key="5">
    <source>
        <dbReference type="ARBA" id="ARBA00022692"/>
    </source>
</evidence>
<dbReference type="GO" id="GO:0005886">
    <property type="term" value="C:plasma membrane"/>
    <property type="evidence" value="ECO:0007669"/>
    <property type="project" value="UniProtKB-SubCell"/>
</dbReference>
<evidence type="ECO:0000256" key="4">
    <source>
        <dbReference type="ARBA" id="ARBA00022679"/>
    </source>
</evidence>
<name>A0A917MG74_9HYPH</name>
<feature type="domain" description="Bacterial sugar transferase" evidence="10">
    <location>
        <begin position="21"/>
        <end position="212"/>
    </location>
</feature>
<keyword evidence="7 9" id="KW-0472">Membrane</keyword>
<evidence type="ECO:0000256" key="7">
    <source>
        <dbReference type="ARBA" id="ARBA00023136"/>
    </source>
</evidence>
<evidence type="ECO:0000256" key="9">
    <source>
        <dbReference type="SAM" id="Phobius"/>
    </source>
</evidence>
<keyword evidence="3" id="KW-1003">Cell membrane</keyword>
<evidence type="ECO:0000256" key="1">
    <source>
        <dbReference type="ARBA" id="ARBA00004236"/>
    </source>
</evidence>